<keyword evidence="2" id="KW-1185">Reference proteome</keyword>
<evidence type="ECO:0000313" key="2">
    <source>
        <dbReference type="Proteomes" id="UP001596270"/>
    </source>
</evidence>
<gene>
    <name evidence="1" type="ORF">ACFQND_08545</name>
</gene>
<evidence type="ECO:0000313" key="1">
    <source>
        <dbReference type="EMBL" id="MFC6281274.1"/>
    </source>
</evidence>
<dbReference type="Proteomes" id="UP001596270">
    <property type="component" value="Unassembled WGS sequence"/>
</dbReference>
<proteinExistence type="predicted"/>
<dbReference type="EMBL" id="JBHSRS010000018">
    <property type="protein sequence ID" value="MFC6281274.1"/>
    <property type="molecule type" value="Genomic_DNA"/>
</dbReference>
<comment type="caution">
    <text evidence="1">The sequence shown here is derived from an EMBL/GenBank/DDBJ whole genome shotgun (WGS) entry which is preliminary data.</text>
</comment>
<dbReference type="RefSeq" id="WP_371436791.1">
    <property type="nucleotide sequence ID" value="NZ_JBHSRS010000018.1"/>
</dbReference>
<organism evidence="1 2">
    <name type="scientific">Polaromonas aquatica</name>
    <dbReference type="NCBI Taxonomy" id="332657"/>
    <lineage>
        <taxon>Bacteria</taxon>
        <taxon>Pseudomonadati</taxon>
        <taxon>Pseudomonadota</taxon>
        <taxon>Betaproteobacteria</taxon>
        <taxon>Burkholderiales</taxon>
        <taxon>Comamonadaceae</taxon>
        <taxon>Polaromonas</taxon>
    </lineage>
</organism>
<sequence>MASTKSGFGALTYAQNLCCGAARTQVFDLLRYQSNSACKLLIYIGSLNCFFSGHSKQSLDLQGFRVNADKLSTKLSTENLEICKAPLNQALRRLFVSVFTDSSTIVYIS</sequence>
<reference evidence="2" key="1">
    <citation type="journal article" date="2019" name="Int. J. Syst. Evol. Microbiol.">
        <title>The Global Catalogue of Microorganisms (GCM) 10K type strain sequencing project: providing services to taxonomists for standard genome sequencing and annotation.</title>
        <authorList>
            <consortium name="The Broad Institute Genomics Platform"/>
            <consortium name="The Broad Institute Genome Sequencing Center for Infectious Disease"/>
            <person name="Wu L."/>
            <person name="Ma J."/>
        </authorList>
    </citation>
    <scope>NUCLEOTIDE SEQUENCE [LARGE SCALE GENOMIC DNA]</scope>
    <source>
        <strain evidence="2">CCUG 39402</strain>
    </source>
</reference>
<name>A0ABW1TUM8_9BURK</name>
<accession>A0ABW1TUM8</accession>
<protein>
    <submittedName>
        <fullName evidence="1">Uncharacterized protein</fullName>
    </submittedName>
</protein>